<name>A0ACC7VLI8_9BACI</name>
<proteinExistence type="predicted"/>
<protein>
    <submittedName>
        <fullName evidence="1">Acyl-CoA dehydrogenase</fullName>
    </submittedName>
</protein>
<evidence type="ECO:0000313" key="1">
    <source>
        <dbReference type="EMBL" id="MYL55015.1"/>
    </source>
</evidence>
<keyword evidence="2" id="KW-1185">Reference proteome</keyword>
<evidence type="ECO:0000313" key="2">
    <source>
        <dbReference type="Proteomes" id="UP000466692"/>
    </source>
</evidence>
<accession>A0ACC7VLI8</accession>
<reference evidence="1" key="1">
    <citation type="submission" date="2019-11" db="EMBL/GenBank/DDBJ databases">
        <title>Genome sequences of 17 halophilic strains isolated from different environments.</title>
        <authorList>
            <person name="Furrow R.E."/>
        </authorList>
    </citation>
    <scope>NUCLEOTIDE SEQUENCE</scope>
    <source>
        <strain evidence="1">22510_22_Filter</strain>
    </source>
</reference>
<organism evidence="1 2">
    <name type="scientific">Pontibacillus yanchengensis</name>
    <dbReference type="NCBI Taxonomy" id="462910"/>
    <lineage>
        <taxon>Bacteria</taxon>
        <taxon>Bacillati</taxon>
        <taxon>Bacillota</taxon>
        <taxon>Bacilli</taxon>
        <taxon>Bacillales</taxon>
        <taxon>Bacillaceae</taxon>
        <taxon>Pontibacillus</taxon>
    </lineage>
</organism>
<gene>
    <name evidence="1" type="ORF">GLW08_16910</name>
</gene>
<dbReference type="Proteomes" id="UP000466692">
    <property type="component" value="Unassembled WGS sequence"/>
</dbReference>
<sequence length="408" mass="45935">MHFDYSDKVNAYINQIRAFMNEYVYPNESVYEQQLQEQETRFSDVPPIIEELKRKAKAEGLWNLFLPNSTYGAGLTNLEYAPLCEEMGRSLIGPEVFNCNAPDTGNMEVLERYGTEEQKKQWLEPLLEGDIRSCFSMTEPDVASSDATNIEARIERDGDDYILNGRKWWSSGAGDPRCKVAIFMGKTDPEAPRHKQQSMILVPLDTPGVNINRMLPVYGYDHAPHGHAEIDFENVRVPANNIILGEGRGFEIAQGRLGPGRIHHCMRLIGAAERALDDLCKRVQNRVAFHQPLSEQGVVREWIADSRIEIEQARLLTLKAAYMMDTVGNKQAKSEIAMIKVVAPNIALNVIDRAIQAHGAAGVSEDFTLAAQWANSRTLRLADGPDEVHRRQVAKLELAKHQKEGIRK</sequence>
<comment type="caution">
    <text evidence="1">The sequence shown here is derived from an EMBL/GenBank/DDBJ whole genome shotgun (WGS) entry which is preliminary data.</text>
</comment>
<dbReference type="EMBL" id="WMEU01000006">
    <property type="protein sequence ID" value="MYL55015.1"/>
    <property type="molecule type" value="Genomic_DNA"/>
</dbReference>